<feature type="domain" description="Flagellar hook-length control protein-like C-terminal" evidence="5">
    <location>
        <begin position="479"/>
        <end position="560"/>
    </location>
</feature>
<organism evidence="6 7">
    <name type="scientific">Salinimonas marina</name>
    <dbReference type="NCBI Taxonomy" id="2785918"/>
    <lineage>
        <taxon>Bacteria</taxon>
        <taxon>Pseudomonadati</taxon>
        <taxon>Pseudomonadota</taxon>
        <taxon>Gammaproteobacteria</taxon>
        <taxon>Alteromonadales</taxon>
        <taxon>Alteromonadaceae</taxon>
        <taxon>Alteromonas/Salinimonas group</taxon>
        <taxon>Salinimonas</taxon>
    </lineage>
</organism>
<dbReference type="InterPro" id="IPR001635">
    <property type="entry name" value="Flag_hook_Flik"/>
</dbReference>
<dbReference type="PRINTS" id="PR01007">
    <property type="entry name" value="FLGHOOKFLIK"/>
</dbReference>
<feature type="compositionally biased region" description="Polar residues" evidence="4">
    <location>
        <begin position="582"/>
        <end position="596"/>
    </location>
</feature>
<feature type="compositionally biased region" description="Low complexity" evidence="4">
    <location>
        <begin position="66"/>
        <end position="86"/>
    </location>
</feature>
<dbReference type="InterPro" id="IPR038610">
    <property type="entry name" value="FliK-like_C_sf"/>
</dbReference>
<feature type="compositionally biased region" description="Low complexity" evidence="4">
    <location>
        <begin position="37"/>
        <end position="51"/>
    </location>
</feature>
<dbReference type="PANTHER" id="PTHR37533">
    <property type="entry name" value="FLAGELLAR HOOK-LENGTH CONTROL PROTEIN"/>
    <property type="match status" value="1"/>
</dbReference>
<dbReference type="Gene3D" id="3.30.750.140">
    <property type="match status" value="1"/>
</dbReference>
<keyword evidence="3" id="KW-1005">Bacterial flagellum biogenesis</keyword>
<evidence type="ECO:0000256" key="2">
    <source>
        <dbReference type="ARBA" id="ARBA00009149"/>
    </source>
</evidence>
<keyword evidence="6" id="KW-0282">Flagellum</keyword>
<dbReference type="RefSeq" id="WP_195810031.1">
    <property type="nucleotide sequence ID" value="NZ_CP064795.1"/>
</dbReference>
<feature type="compositionally biased region" description="Low complexity" evidence="4">
    <location>
        <begin position="555"/>
        <end position="566"/>
    </location>
</feature>
<dbReference type="Proteomes" id="UP000595095">
    <property type="component" value="Chromosome"/>
</dbReference>
<keyword evidence="6" id="KW-0969">Cilium</keyword>
<reference evidence="6 7" key="1">
    <citation type="submission" date="2020-11" db="EMBL/GenBank/DDBJ databases">
        <title>Complete genome sequence for Salinimonas sp. strain G2-b.</title>
        <authorList>
            <person name="Park S.-J."/>
        </authorList>
    </citation>
    <scope>NUCLEOTIDE SEQUENCE [LARGE SCALE GENOMIC DNA]</scope>
    <source>
        <strain evidence="6 7">G2-b</strain>
    </source>
</reference>
<evidence type="ECO:0000256" key="4">
    <source>
        <dbReference type="SAM" id="MobiDB-lite"/>
    </source>
</evidence>
<dbReference type="Pfam" id="PF02120">
    <property type="entry name" value="Flg_hook"/>
    <property type="match status" value="1"/>
</dbReference>
<dbReference type="KEGG" id="smaa:IT774_12340"/>
<keyword evidence="7" id="KW-1185">Reference proteome</keyword>
<evidence type="ECO:0000256" key="3">
    <source>
        <dbReference type="ARBA" id="ARBA00022795"/>
    </source>
</evidence>
<evidence type="ECO:0000256" key="1">
    <source>
        <dbReference type="ARBA" id="ARBA00003944"/>
    </source>
</evidence>
<evidence type="ECO:0000313" key="6">
    <source>
        <dbReference type="EMBL" id="QPG04940.1"/>
    </source>
</evidence>
<evidence type="ECO:0000313" key="7">
    <source>
        <dbReference type="Proteomes" id="UP000595095"/>
    </source>
</evidence>
<gene>
    <name evidence="6" type="ORF">IT774_12340</name>
</gene>
<dbReference type="InterPro" id="IPR052563">
    <property type="entry name" value="FliK"/>
</dbReference>
<accession>A0A7S9HC92</accession>
<comment type="function">
    <text evidence="1">Controls the length of the flagellar hook.</text>
</comment>
<feature type="compositionally biased region" description="Polar residues" evidence="4">
    <location>
        <begin position="87"/>
        <end position="104"/>
    </location>
</feature>
<feature type="region of interest" description="Disordered" evidence="4">
    <location>
        <begin position="24"/>
        <end position="124"/>
    </location>
</feature>
<sequence>MMQNLAPQRQNVAALPIDIERPAPASDAVHGFGEVMQQAAAATSNKSSKNKQPSEPAGTSTTPAPVTSKSKTTDADTSVSDKASATPATGSRTESATDKTSAINDNADVSAPADPAQDIAGKQADAADVDWLEYVNRIRNLEQDQGSPEQPDVTAPIAPIVKGEDALQIISDELASQNNQLLFEAGDVAPKAGDEQKVTPIPVLVGTLAKEMLKQLGGSGDDGEAGETQASAEDIDALAAAIIEVLGAGQDNAGDTGEEQLESDSFLAELARLQQAQQRKNEDTSLLSQLLNTELGQTEQGTATATTTASPGDGSLNLLEQLSQLSVQGQQQMSQALSERIAELAPAQTSEANKAQLVAAVLSGLKEMQDQMAQGHQPGFSVTDMVAQAMTESGVEVTPLLHNHIDQQVTQLAAIASAGSSTAQLAASMHNAAAVASVDTQMAEHTQLRSEASAATKQAEGLDNAVNIQQPDGQKQLAEKVRWMVNSRNMMAEIRLDPPEMGSMQVRVNVQGDAAAVSFVVQSAQAKDVLLEAEPRLREMLAEQGIALGESSVEQQNQSGDDSQGQHAGKGSGQGDAEAGTDDSTIVSQQSLSRQAQGGIDDYA</sequence>
<dbReference type="EMBL" id="CP064795">
    <property type="protein sequence ID" value="QPG04940.1"/>
    <property type="molecule type" value="Genomic_DNA"/>
</dbReference>
<dbReference type="GO" id="GO:0009424">
    <property type="term" value="C:bacterial-type flagellum hook"/>
    <property type="evidence" value="ECO:0007669"/>
    <property type="project" value="InterPro"/>
</dbReference>
<feature type="region of interest" description="Disordered" evidence="4">
    <location>
        <begin position="552"/>
        <end position="604"/>
    </location>
</feature>
<name>A0A7S9HC92_9ALTE</name>
<comment type="similarity">
    <text evidence="2">Belongs to the FliK family.</text>
</comment>
<evidence type="ECO:0000259" key="5">
    <source>
        <dbReference type="Pfam" id="PF02120"/>
    </source>
</evidence>
<dbReference type="AlphaFoldDB" id="A0A7S9HC92"/>
<proteinExistence type="inferred from homology"/>
<protein>
    <submittedName>
        <fullName evidence="6">Flagellar hook-length control protein FliK</fullName>
    </submittedName>
</protein>
<keyword evidence="6" id="KW-0966">Cell projection</keyword>
<dbReference type="GO" id="GO:0044780">
    <property type="term" value="P:bacterial-type flagellum assembly"/>
    <property type="evidence" value="ECO:0007669"/>
    <property type="project" value="InterPro"/>
</dbReference>
<dbReference type="InterPro" id="IPR021136">
    <property type="entry name" value="Flagellar_hook_control-like_C"/>
</dbReference>
<dbReference type="PANTHER" id="PTHR37533:SF2">
    <property type="entry name" value="FLAGELLAR HOOK-LENGTH CONTROL PROTEIN"/>
    <property type="match status" value="1"/>
</dbReference>
<dbReference type="CDD" id="cd17470">
    <property type="entry name" value="T3SS_Flik_C"/>
    <property type="match status" value="1"/>
</dbReference>